<dbReference type="InParanoid" id="B7QE81"/>
<feature type="domain" description="Chitin-binding type-2" evidence="7">
    <location>
        <begin position="191"/>
        <end position="246"/>
    </location>
</feature>
<dbReference type="FunCoup" id="B7QE81">
    <property type="interactions" value="1"/>
</dbReference>
<evidence type="ECO:0000256" key="6">
    <source>
        <dbReference type="SAM" id="MobiDB-lite"/>
    </source>
</evidence>
<dbReference type="PANTHER" id="PTHR23301:SF107">
    <property type="entry name" value="LD20793P"/>
    <property type="match status" value="1"/>
</dbReference>
<dbReference type="Proteomes" id="UP000001555">
    <property type="component" value="Unassembled WGS sequence"/>
</dbReference>
<feature type="compositionally biased region" description="Polar residues" evidence="6">
    <location>
        <begin position="30"/>
        <end position="40"/>
    </location>
</feature>
<dbReference type="InterPro" id="IPR036508">
    <property type="entry name" value="Chitin-bd_dom_sf"/>
</dbReference>
<organism>
    <name type="scientific">Ixodes scapularis</name>
    <name type="common">Black-legged tick</name>
    <name type="synonym">Deer tick</name>
    <dbReference type="NCBI Taxonomy" id="6945"/>
    <lineage>
        <taxon>Eukaryota</taxon>
        <taxon>Metazoa</taxon>
        <taxon>Ecdysozoa</taxon>
        <taxon>Arthropoda</taxon>
        <taxon>Chelicerata</taxon>
        <taxon>Arachnida</taxon>
        <taxon>Acari</taxon>
        <taxon>Parasitiformes</taxon>
        <taxon>Ixodida</taxon>
        <taxon>Ixodoidea</taxon>
        <taxon>Ixodidae</taxon>
        <taxon>Ixodinae</taxon>
        <taxon>Ixodes</taxon>
    </lineage>
</organism>
<protein>
    <submittedName>
        <fullName evidence="8 9">Peritrophin A, putative</fullName>
    </submittedName>
</protein>
<dbReference type="OrthoDB" id="6358068at2759"/>
<keyword evidence="5" id="KW-0325">Glycoprotein</keyword>
<dbReference type="EMBL" id="DS919240">
    <property type="protein sequence ID" value="EEC17153.1"/>
    <property type="molecule type" value="Genomic_DNA"/>
</dbReference>
<evidence type="ECO:0000259" key="7">
    <source>
        <dbReference type="PROSITE" id="PS50940"/>
    </source>
</evidence>
<dbReference type="VEuPathDB" id="VectorBase:ISCW013029"/>
<dbReference type="AlphaFoldDB" id="B7QE81"/>
<evidence type="ECO:0000256" key="5">
    <source>
        <dbReference type="ARBA" id="ARBA00023180"/>
    </source>
</evidence>
<keyword evidence="4" id="KW-1015">Disulfide bond</keyword>
<dbReference type="GO" id="GO:0005576">
    <property type="term" value="C:extracellular region"/>
    <property type="evidence" value="ECO:0007669"/>
    <property type="project" value="InterPro"/>
</dbReference>
<dbReference type="GO" id="GO:0030312">
    <property type="term" value="C:external encapsulating structure"/>
    <property type="evidence" value="ECO:0000318"/>
    <property type="project" value="GO_Central"/>
</dbReference>
<evidence type="ECO:0000256" key="4">
    <source>
        <dbReference type="ARBA" id="ARBA00023157"/>
    </source>
</evidence>
<evidence type="ECO:0000256" key="3">
    <source>
        <dbReference type="ARBA" id="ARBA00022737"/>
    </source>
</evidence>
<dbReference type="SMART" id="SM00494">
    <property type="entry name" value="ChtBD2"/>
    <property type="match status" value="3"/>
</dbReference>
<keyword evidence="3" id="KW-0677">Repeat</keyword>
<dbReference type="InterPro" id="IPR002557">
    <property type="entry name" value="Chitin-bd_dom"/>
</dbReference>
<keyword evidence="10" id="KW-1185">Reference proteome</keyword>
<dbReference type="VEuPathDB" id="VectorBase:ISCI013029"/>
<dbReference type="PROSITE" id="PS50940">
    <property type="entry name" value="CHIT_BIND_II"/>
    <property type="match status" value="3"/>
</dbReference>
<dbReference type="HOGENOM" id="CLU_858639_0_0_1"/>
<dbReference type="Gene3D" id="2.170.140.10">
    <property type="entry name" value="Chitin binding domain"/>
    <property type="match status" value="3"/>
</dbReference>
<dbReference type="SUPFAM" id="SSF57625">
    <property type="entry name" value="Invertebrate chitin-binding proteins"/>
    <property type="match status" value="3"/>
</dbReference>
<gene>
    <name evidence="8" type="ORF">IscW_ISCW013029</name>
</gene>
<proteinExistence type="predicted"/>
<evidence type="ECO:0000313" key="10">
    <source>
        <dbReference type="Proteomes" id="UP000001555"/>
    </source>
</evidence>
<reference evidence="9" key="2">
    <citation type="submission" date="2020-05" db="UniProtKB">
        <authorList>
            <consortium name="EnsemblMetazoa"/>
        </authorList>
    </citation>
    <scope>IDENTIFICATION</scope>
    <source>
        <strain evidence="9">wikel</strain>
    </source>
</reference>
<feature type="domain" description="Chitin-binding type-2" evidence="7">
    <location>
        <begin position="122"/>
        <end position="181"/>
    </location>
</feature>
<accession>B7QE81</accession>
<feature type="domain" description="Chitin-binding type-2" evidence="7">
    <location>
        <begin position="251"/>
        <end position="317"/>
    </location>
</feature>
<feature type="region of interest" description="Disordered" evidence="6">
    <location>
        <begin position="1"/>
        <end position="40"/>
    </location>
</feature>
<dbReference type="GO" id="GO:0040003">
    <property type="term" value="P:chitin-based cuticle development"/>
    <property type="evidence" value="ECO:0000318"/>
    <property type="project" value="GO_Central"/>
</dbReference>
<dbReference type="EnsemblMetazoa" id="ISCW013029-RA">
    <property type="protein sequence ID" value="ISCW013029-PA"/>
    <property type="gene ID" value="ISCW013029"/>
</dbReference>
<sequence>MTMSTRTPLPLPFPGVQEGKHNRRKLGNSRPATDTAAFSSAESPVGPCAFSSLWPGQLGLRRGYFRGRRRRAPAKNRCAEKVGKPNANGKMVDRFVSAGILSCLVCALAPLLAEAQHFGVDPRHCPDPGLIAWPHPTACDRYTRCENGTVTEEVCPNGLLFDPKGGIFDFCNYNWRVDCGERLEKPGPIPSPDCPWQFGVFPSASCVEYFKCEWGHANLTHCEPGLAYDDATHSCNWPDLVDGCDSEAIVGFRCPDKVTGPGAKFYPYPRYPHPADCTRLITCVHDKPRLISCGYGSAFSHYSYTCEDAANVPDCPLVHGHKKK</sequence>
<evidence type="ECO:0000256" key="1">
    <source>
        <dbReference type="ARBA" id="ARBA00022669"/>
    </source>
</evidence>
<dbReference type="EMBL" id="ABJB010028050">
    <property type="status" value="NOT_ANNOTATED_CDS"/>
    <property type="molecule type" value="Genomic_DNA"/>
</dbReference>
<evidence type="ECO:0000313" key="8">
    <source>
        <dbReference type="EMBL" id="EEC17153.1"/>
    </source>
</evidence>
<keyword evidence="1" id="KW-0147">Chitin-binding</keyword>
<dbReference type="PANTHER" id="PTHR23301">
    <property type="entry name" value="CHITIN BINDING PERITROPHIN-A"/>
    <property type="match status" value="1"/>
</dbReference>
<keyword evidence="2" id="KW-0732">Signal</keyword>
<name>B7QE81_IXOSC</name>
<dbReference type="InterPro" id="IPR051940">
    <property type="entry name" value="Chitin_bind-dev_reg"/>
</dbReference>
<dbReference type="GO" id="GO:0008061">
    <property type="term" value="F:chitin binding"/>
    <property type="evidence" value="ECO:0000318"/>
    <property type="project" value="GO_Central"/>
</dbReference>
<dbReference type="GO" id="GO:0005214">
    <property type="term" value="F:structural constituent of chitin-based cuticle"/>
    <property type="evidence" value="ECO:0000318"/>
    <property type="project" value="GO_Central"/>
</dbReference>
<dbReference type="PaxDb" id="6945-B7QE81"/>
<evidence type="ECO:0000256" key="2">
    <source>
        <dbReference type="ARBA" id="ARBA00022729"/>
    </source>
</evidence>
<evidence type="ECO:0000313" key="9">
    <source>
        <dbReference type="EnsemblMetazoa" id="ISCW013029-PA"/>
    </source>
</evidence>
<dbReference type="Pfam" id="PF01607">
    <property type="entry name" value="CBM_14"/>
    <property type="match status" value="3"/>
</dbReference>
<reference evidence="8 10" key="1">
    <citation type="submission" date="2008-03" db="EMBL/GenBank/DDBJ databases">
        <title>Annotation of Ixodes scapularis.</title>
        <authorList>
            <consortium name="Ixodes scapularis Genome Project Consortium"/>
            <person name="Caler E."/>
            <person name="Hannick L.I."/>
            <person name="Bidwell S."/>
            <person name="Joardar V."/>
            <person name="Thiagarajan M."/>
            <person name="Amedeo P."/>
            <person name="Galinsky K.J."/>
            <person name="Schobel S."/>
            <person name="Inman J."/>
            <person name="Hostetler J."/>
            <person name="Miller J."/>
            <person name="Hammond M."/>
            <person name="Megy K."/>
            <person name="Lawson D."/>
            <person name="Kodira C."/>
            <person name="Sutton G."/>
            <person name="Meyer J."/>
            <person name="Hill C.A."/>
            <person name="Birren B."/>
            <person name="Nene V."/>
            <person name="Collins F."/>
            <person name="Alarcon-Chaidez F."/>
            <person name="Wikel S."/>
            <person name="Strausberg R."/>
        </authorList>
    </citation>
    <scope>NUCLEOTIDE SEQUENCE [LARGE SCALE GENOMIC DNA]</scope>
    <source>
        <strain evidence="10">Wikel</strain>
        <strain evidence="8">Wikel colony</strain>
    </source>
</reference>
<dbReference type="VEuPathDB" id="VectorBase:ISCP_003456"/>